<proteinExistence type="predicted"/>
<feature type="domain" description="LysM" evidence="2">
    <location>
        <begin position="60"/>
        <end position="104"/>
    </location>
</feature>
<dbReference type="PANTHER" id="PTHR33734">
    <property type="entry name" value="LYSM DOMAIN-CONTAINING GPI-ANCHORED PROTEIN 2"/>
    <property type="match status" value="1"/>
</dbReference>
<evidence type="ECO:0000313" key="3">
    <source>
        <dbReference type="EMBL" id="ATY31038.1"/>
    </source>
</evidence>
<dbReference type="SMART" id="SM00257">
    <property type="entry name" value="LysM"/>
    <property type="match status" value="2"/>
</dbReference>
<dbReference type="CDD" id="cd00118">
    <property type="entry name" value="LysM"/>
    <property type="match status" value="2"/>
</dbReference>
<sequence>MKSASAIGRACRIMLQANATTRTGTESTSGTNSTPQTSASLPLDRLMAGASPLDRLAPPPSYTVKTGDTLSRIAERFGTDWQTLARINGITNPDRITPEQTIRLPDGAASTGTHIVRSGETLSGIAAHYGTNAAALARINGLANPNLIRPDQQLRLGGSASTQVQGSQQSGQVQGQGGTAVDTATQARLGSVSERYESGGRGPGTVSTGAGDPGGVSYGVYQLSSNAGTLQAFLRNEGSQWAGELGGGIGGDGFNARWRDIAARDPQGFRDAQHAFIERTHYDPAITRVRDATGLDLGTRHAAVREATWSSSVQHARAPQLLEAAIRRTDREVGRDSANYDRALVSNIYAERTTYLQGLAASGRYSRAEANQLISVTQNRYPNERRDVLALFDRPAANVGESTRTEQTAPANPRSGADFANIINSSGDAQARADLAAGRKVLVAVRSDSSTGAGNGRGEYNDTIALVSRQPDGSYRAQVFQGNTEPAGMYAARGYGNDVNGDGSKELGRLVEGNYRYELQSGNFAGNRFFRATETQAALRDSNHDGRFTGADQVDRTGAGRSLLIHQGGNSSTGSAGCQTLRPSDFNALLDGLGRQSTFSYVLVNASR</sequence>
<feature type="region of interest" description="Disordered" evidence="1">
    <location>
        <begin position="157"/>
        <end position="180"/>
    </location>
</feature>
<dbReference type="PROSITE" id="PS51782">
    <property type="entry name" value="LYSM"/>
    <property type="match status" value="2"/>
</dbReference>
<gene>
    <name evidence="3" type="ORF">CVN68_02760</name>
</gene>
<evidence type="ECO:0000259" key="2">
    <source>
        <dbReference type="PROSITE" id="PS51782"/>
    </source>
</evidence>
<evidence type="ECO:0000256" key="1">
    <source>
        <dbReference type="SAM" id="MobiDB-lite"/>
    </source>
</evidence>
<evidence type="ECO:0000313" key="4">
    <source>
        <dbReference type="Proteomes" id="UP000229081"/>
    </source>
</evidence>
<feature type="region of interest" description="Disordered" evidence="1">
    <location>
        <begin position="17"/>
        <end position="41"/>
    </location>
</feature>
<dbReference type="PANTHER" id="PTHR33734:SF22">
    <property type="entry name" value="MEMBRANE-BOUND LYTIC MUREIN TRANSGLYCOSYLASE D"/>
    <property type="match status" value="1"/>
</dbReference>
<dbReference type="GO" id="GO:0008932">
    <property type="term" value="F:lytic endotransglycosylase activity"/>
    <property type="evidence" value="ECO:0007669"/>
    <property type="project" value="TreeGrafter"/>
</dbReference>
<dbReference type="Proteomes" id="UP000229081">
    <property type="component" value="Chromosome"/>
</dbReference>
<dbReference type="EMBL" id="CP024923">
    <property type="protein sequence ID" value="ATY31038.1"/>
    <property type="molecule type" value="Genomic_DNA"/>
</dbReference>
<dbReference type="Gene3D" id="3.10.350.10">
    <property type="entry name" value="LysM domain"/>
    <property type="match status" value="2"/>
</dbReference>
<dbReference type="InterPro" id="IPR036779">
    <property type="entry name" value="LysM_dom_sf"/>
</dbReference>
<dbReference type="Pfam" id="PF01476">
    <property type="entry name" value="LysM"/>
    <property type="match status" value="2"/>
</dbReference>
<accession>A0A2K8MAX0</accession>
<organism evidence="3 4">
    <name type="scientific">Sphingomonas psychrotolerans</name>
    <dbReference type="NCBI Taxonomy" id="1327635"/>
    <lineage>
        <taxon>Bacteria</taxon>
        <taxon>Pseudomonadati</taxon>
        <taxon>Pseudomonadota</taxon>
        <taxon>Alphaproteobacteria</taxon>
        <taxon>Sphingomonadales</taxon>
        <taxon>Sphingomonadaceae</taxon>
        <taxon>Sphingomonas</taxon>
    </lineage>
</organism>
<dbReference type="KEGG" id="sphc:CVN68_02760"/>
<dbReference type="SUPFAM" id="SSF54106">
    <property type="entry name" value="LysM domain"/>
    <property type="match status" value="2"/>
</dbReference>
<keyword evidence="4" id="KW-1185">Reference proteome</keyword>
<dbReference type="InterPro" id="IPR018392">
    <property type="entry name" value="LysM"/>
</dbReference>
<name>A0A2K8MAX0_9SPHN</name>
<dbReference type="Pfam" id="PF21277">
    <property type="entry name" value="T6SS_VgrG3-like_C"/>
    <property type="match status" value="1"/>
</dbReference>
<feature type="compositionally biased region" description="Low complexity" evidence="1">
    <location>
        <begin position="157"/>
        <end position="173"/>
    </location>
</feature>
<feature type="compositionally biased region" description="Low complexity" evidence="1">
    <location>
        <begin position="20"/>
        <end position="34"/>
    </location>
</feature>
<dbReference type="AlphaFoldDB" id="A0A2K8MAX0"/>
<reference evidence="3 4" key="1">
    <citation type="submission" date="2017-11" db="EMBL/GenBank/DDBJ databases">
        <title>Complete genome sequence of Sphingomonas sp. Strain Cra20, a psychrotolerant potential plant growth promoting rhizobacteria.</title>
        <authorList>
            <person name="Luo Y."/>
        </authorList>
    </citation>
    <scope>NUCLEOTIDE SEQUENCE [LARGE SCALE GENOMIC DNA]</scope>
    <source>
        <strain evidence="3 4">Cra20</strain>
    </source>
</reference>
<protein>
    <recommendedName>
        <fullName evidence="2">LysM domain-containing protein</fullName>
    </recommendedName>
</protein>
<dbReference type="InterPro" id="IPR049073">
    <property type="entry name" value="T6SS_VgrG3-like_C"/>
</dbReference>
<feature type="domain" description="LysM" evidence="2">
    <location>
        <begin position="112"/>
        <end position="156"/>
    </location>
</feature>